<proteinExistence type="predicted"/>
<reference evidence="1 2" key="1">
    <citation type="submission" date="2016-02" db="EMBL/GenBank/DDBJ databases">
        <authorList>
            <person name="Wen L."/>
            <person name="He K."/>
            <person name="Yang H."/>
        </authorList>
    </citation>
    <scope>NUCLEOTIDE SEQUENCE [LARGE SCALE GENOMIC DNA]</scope>
    <source>
        <strain evidence="1 2">CV58</strain>
    </source>
</reference>
<keyword evidence="2" id="KW-1185">Reference proteome</keyword>
<dbReference type="AlphaFoldDB" id="A0A139SPP5"/>
<comment type="caution">
    <text evidence="1">The sequence shown here is derived from an EMBL/GenBank/DDBJ whole genome shotgun (WGS) entry which is preliminary data.</text>
</comment>
<dbReference type="Proteomes" id="UP000072660">
    <property type="component" value="Unassembled WGS sequence"/>
</dbReference>
<accession>A0A139SPP5</accession>
<protein>
    <recommendedName>
        <fullName evidence="3">Lipoprotein</fullName>
    </recommendedName>
</protein>
<dbReference type="Pfam" id="PF03923">
    <property type="entry name" value="Lipoprotein_16"/>
    <property type="match status" value="1"/>
</dbReference>
<dbReference type="PROSITE" id="PS51257">
    <property type="entry name" value="PROKAR_LIPOPROTEIN"/>
    <property type="match status" value="1"/>
</dbReference>
<sequence length="195" mass="21243">MLKRSLLMLFTVSLTLILGGCALSPQKLSPKPEVDTDRLSLQAQGQPIRLVVVDGRTAQEIGTRGGVYGKTSYLTLPTNDILPKLKTQVDRGLRLLGFVPGEDSNAPQLTVTLTLVDYQAVRAGINAQSNVRASLSAQTENGNRRYQGLYTATVTRSFPNSPDKRANNQLLTQVLSDALDRMFADKGMVKELLAQ</sequence>
<name>A0A139SPP5_9GAMM</name>
<dbReference type="InterPro" id="IPR005619">
    <property type="entry name" value="Uncharacterised_YajG"/>
</dbReference>
<evidence type="ECO:0000313" key="2">
    <source>
        <dbReference type="Proteomes" id="UP000072660"/>
    </source>
</evidence>
<dbReference type="RefSeq" id="WP_068391658.1">
    <property type="nucleotide sequence ID" value="NZ_LSZO01000182.1"/>
</dbReference>
<gene>
    <name evidence="1" type="ORF">AXE65_04970</name>
</gene>
<dbReference type="OrthoDB" id="5740854at2"/>
<evidence type="ECO:0008006" key="3">
    <source>
        <dbReference type="Google" id="ProtNLM"/>
    </source>
</evidence>
<organism evidence="1 2">
    <name type="scientific">Ventosimonas gracilis</name>
    <dbReference type="NCBI Taxonomy" id="1680762"/>
    <lineage>
        <taxon>Bacteria</taxon>
        <taxon>Pseudomonadati</taxon>
        <taxon>Pseudomonadota</taxon>
        <taxon>Gammaproteobacteria</taxon>
        <taxon>Pseudomonadales</taxon>
        <taxon>Ventosimonadaceae</taxon>
        <taxon>Ventosimonas</taxon>
    </lineage>
</organism>
<dbReference type="EMBL" id="LSZO01000182">
    <property type="protein sequence ID" value="KXU36450.1"/>
    <property type="molecule type" value="Genomic_DNA"/>
</dbReference>
<evidence type="ECO:0000313" key="1">
    <source>
        <dbReference type="EMBL" id="KXU36450.1"/>
    </source>
</evidence>